<dbReference type="PANTHER" id="PTHR33365">
    <property type="entry name" value="YALI0B05434P"/>
    <property type="match status" value="1"/>
</dbReference>
<proteinExistence type="inferred from homology"/>
<dbReference type="Proteomes" id="UP001324427">
    <property type="component" value="Unassembled WGS sequence"/>
</dbReference>
<evidence type="ECO:0000256" key="3">
    <source>
        <dbReference type="SAM" id="MobiDB-lite"/>
    </source>
</evidence>
<protein>
    <submittedName>
        <fullName evidence="4">Uncharacterized protein</fullName>
    </submittedName>
</protein>
<keyword evidence="5" id="KW-1185">Reference proteome</keyword>
<organism evidence="4 5">
    <name type="scientific">Oleoguttula mirabilis</name>
    <dbReference type="NCBI Taxonomy" id="1507867"/>
    <lineage>
        <taxon>Eukaryota</taxon>
        <taxon>Fungi</taxon>
        <taxon>Dikarya</taxon>
        <taxon>Ascomycota</taxon>
        <taxon>Pezizomycotina</taxon>
        <taxon>Dothideomycetes</taxon>
        <taxon>Dothideomycetidae</taxon>
        <taxon>Mycosphaerellales</taxon>
        <taxon>Teratosphaeriaceae</taxon>
        <taxon>Oleoguttula</taxon>
    </lineage>
</organism>
<dbReference type="PANTHER" id="PTHR33365:SF4">
    <property type="entry name" value="CYCLOCHLOROTINE BIOSYNTHESIS PROTEIN O"/>
    <property type="match status" value="1"/>
</dbReference>
<accession>A0AAV9JYG0</accession>
<sequence length="263" mass="30169">MFRLQQQDLGSPAIYLEPASGRGHVRQRSSVARIDFQHEARDKQELQVVEPLLEEEKEHSNIARPAIRLQTQRFNGSLDFKARHGFIPTDSPSMKYVGSNSEVDVAWDELAEDRYFLLSDEEARRAYGSDTSGYPPAKYWNVHHGGYVAGLDVLHTLHCLNHLRTTLYPHVYPQDPQNGVMHAAHCIDHLRQLAMCYSDLTPIPTQWFDGIGQNYINSSQVHTCRNFWDVRDWATERFNGSTAVKPRNRDGSPRDSFYAPWSS</sequence>
<evidence type="ECO:0000256" key="1">
    <source>
        <dbReference type="ARBA" id="ARBA00004685"/>
    </source>
</evidence>
<gene>
    <name evidence="4" type="ORF">LTR36_000408</name>
</gene>
<comment type="similarity">
    <text evidence="2">Belongs to the ustYa family.</text>
</comment>
<comment type="caution">
    <text evidence="4">The sequence shown here is derived from an EMBL/GenBank/DDBJ whole genome shotgun (WGS) entry which is preliminary data.</text>
</comment>
<dbReference type="EMBL" id="JAVFHQ010000001">
    <property type="protein sequence ID" value="KAK4550828.1"/>
    <property type="molecule type" value="Genomic_DNA"/>
</dbReference>
<dbReference type="InterPro" id="IPR021765">
    <property type="entry name" value="UstYa-like"/>
</dbReference>
<dbReference type="Pfam" id="PF11807">
    <property type="entry name" value="UstYa"/>
    <property type="match status" value="1"/>
</dbReference>
<feature type="region of interest" description="Disordered" evidence="3">
    <location>
        <begin position="243"/>
        <end position="263"/>
    </location>
</feature>
<evidence type="ECO:0000313" key="4">
    <source>
        <dbReference type="EMBL" id="KAK4550828.1"/>
    </source>
</evidence>
<evidence type="ECO:0000313" key="5">
    <source>
        <dbReference type="Proteomes" id="UP001324427"/>
    </source>
</evidence>
<comment type="pathway">
    <text evidence="1">Mycotoxin biosynthesis.</text>
</comment>
<dbReference type="GO" id="GO:0043386">
    <property type="term" value="P:mycotoxin biosynthetic process"/>
    <property type="evidence" value="ECO:0007669"/>
    <property type="project" value="InterPro"/>
</dbReference>
<reference evidence="4 5" key="1">
    <citation type="submission" date="2021-11" db="EMBL/GenBank/DDBJ databases">
        <title>Black yeast isolated from Biological Soil Crust.</title>
        <authorList>
            <person name="Kurbessoian T."/>
        </authorList>
    </citation>
    <scope>NUCLEOTIDE SEQUENCE [LARGE SCALE GENOMIC DNA]</scope>
    <source>
        <strain evidence="4 5">CCFEE 5522</strain>
    </source>
</reference>
<dbReference type="AlphaFoldDB" id="A0AAV9JYG0"/>
<evidence type="ECO:0000256" key="2">
    <source>
        <dbReference type="ARBA" id="ARBA00035112"/>
    </source>
</evidence>
<name>A0AAV9JYG0_9PEZI</name>